<sequence>MFAAAGYAAGNDVGYAHVDPGVMLLLDRLADTPAHSVGPIGEVLWQTRASKALIGDLSRHTGRARSGYYRWFLDPGERQRYAPIDHRSISVEIAADLRRAQSSTRVSQSVTDLIIVLLSRSEEFATLWRRDDLREQPFTIEPRCFIHPSLGPLELQRKVLTLTDRSQRVVIYHATPGSADETTLQLLSVIGNHRFDC</sequence>
<dbReference type="STRING" id="228230.RMCC_6155"/>
<feature type="domain" description="MmyB-like transcription regulator ligand binding" evidence="1">
    <location>
        <begin position="18"/>
        <end position="187"/>
    </location>
</feature>
<dbReference type="InterPro" id="IPR041413">
    <property type="entry name" value="MLTR_LBD"/>
</dbReference>
<dbReference type="EMBL" id="BCSY01000129">
    <property type="protein sequence ID" value="GAS99190.1"/>
    <property type="molecule type" value="Genomic_DNA"/>
</dbReference>
<name>A0A100WJ85_MYCCR</name>
<protein>
    <submittedName>
        <fullName evidence="2">XRE family transcriptional regulator</fullName>
    </submittedName>
</protein>
<gene>
    <name evidence="2" type="ORF">RMCC_6155</name>
</gene>
<keyword evidence="3" id="KW-1185">Reference proteome</keyword>
<comment type="caution">
    <text evidence="2">The sequence shown here is derived from an EMBL/GenBank/DDBJ whole genome shotgun (WGS) entry which is preliminary data.</text>
</comment>
<dbReference type="AlphaFoldDB" id="A0A100WJ85"/>
<dbReference type="Gene3D" id="3.30.450.180">
    <property type="match status" value="1"/>
</dbReference>
<evidence type="ECO:0000313" key="2">
    <source>
        <dbReference type="EMBL" id="GAS99190.1"/>
    </source>
</evidence>
<dbReference type="Proteomes" id="UP000069443">
    <property type="component" value="Unassembled WGS sequence"/>
</dbReference>
<reference evidence="3" key="2">
    <citation type="submission" date="2016-02" db="EMBL/GenBank/DDBJ databases">
        <title>Draft genome sequence of five rapidly growing Mycobacterium species.</title>
        <authorList>
            <person name="Katahira K."/>
            <person name="Gotou Y."/>
            <person name="Iida K."/>
            <person name="Ogura Y."/>
            <person name="Hayashi T."/>
        </authorList>
    </citation>
    <scope>NUCLEOTIDE SEQUENCE [LARGE SCALE GENOMIC DNA]</scope>
    <source>
        <strain evidence="3">JCM15298</strain>
    </source>
</reference>
<dbReference type="PANTHER" id="PTHR35010">
    <property type="entry name" value="BLL4672 PROTEIN-RELATED"/>
    <property type="match status" value="1"/>
</dbReference>
<organism evidence="2 3">
    <name type="scientific">Mycolicibacterium canariasense</name>
    <name type="common">Mycobacterium canariasense</name>
    <dbReference type="NCBI Taxonomy" id="228230"/>
    <lineage>
        <taxon>Bacteria</taxon>
        <taxon>Bacillati</taxon>
        <taxon>Actinomycetota</taxon>
        <taxon>Actinomycetes</taxon>
        <taxon>Mycobacteriales</taxon>
        <taxon>Mycobacteriaceae</taxon>
        <taxon>Mycolicibacterium</taxon>
    </lineage>
</organism>
<evidence type="ECO:0000259" key="1">
    <source>
        <dbReference type="Pfam" id="PF17765"/>
    </source>
</evidence>
<reference evidence="3" key="1">
    <citation type="journal article" date="2016" name="Genome Announc.">
        <title>Draft Genome Sequences of Five Rapidly Growing Mycobacterium Species, M. thermoresistibile, M. fortuitum subsp. acetamidolyticum, M. canariasense, M. brisbanense, and M. novocastrense.</title>
        <authorList>
            <person name="Katahira K."/>
            <person name="Ogura Y."/>
            <person name="Gotoh Y."/>
            <person name="Hayashi T."/>
        </authorList>
    </citation>
    <scope>NUCLEOTIDE SEQUENCE [LARGE SCALE GENOMIC DNA]</scope>
    <source>
        <strain evidence="3">JCM15298</strain>
    </source>
</reference>
<dbReference type="PANTHER" id="PTHR35010:SF2">
    <property type="entry name" value="BLL4672 PROTEIN"/>
    <property type="match status" value="1"/>
</dbReference>
<proteinExistence type="predicted"/>
<accession>A0A100WJ85</accession>
<evidence type="ECO:0000313" key="3">
    <source>
        <dbReference type="Proteomes" id="UP000069443"/>
    </source>
</evidence>
<dbReference type="Pfam" id="PF17765">
    <property type="entry name" value="MLTR_LBD"/>
    <property type="match status" value="1"/>
</dbReference>
<dbReference type="RefSeq" id="WP_242412600.1">
    <property type="nucleotide sequence ID" value="NZ_BCSY01000129.1"/>
</dbReference>